<dbReference type="Proteomes" id="UP000305674">
    <property type="component" value="Unassembled WGS sequence"/>
</dbReference>
<feature type="transmembrane region" description="Helical" evidence="2">
    <location>
        <begin position="85"/>
        <end position="108"/>
    </location>
</feature>
<protein>
    <submittedName>
        <fullName evidence="4">Prepilin peptidase</fullName>
    </submittedName>
</protein>
<dbReference type="InterPro" id="IPR050882">
    <property type="entry name" value="Prepilin_peptidase/N-MTase"/>
</dbReference>
<feature type="transmembrane region" description="Helical" evidence="2">
    <location>
        <begin position="55"/>
        <end position="73"/>
    </location>
</feature>
<proteinExistence type="inferred from homology"/>
<keyword evidence="5" id="KW-1185">Reference proteome</keyword>
<comment type="caution">
    <text evidence="4">The sequence shown here is derived from an EMBL/GenBank/DDBJ whole genome shotgun (WGS) entry which is preliminary data.</text>
</comment>
<dbReference type="OrthoDB" id="5508079at2"/>
<evidence type="ECO:0000313" key="4">
    <source>
        <dbReference type="EMBL" id="TKB49970.1"/>
    </source>
</evidence>
<dbReference type="InterPro" id="IPR000045">
    <property type="entry name" value="Prepilin_IV_endopep_pep"/>
</dbReference>
<dbReference type="GO" id="GO:0005886">
    <property type="term" value="C:plasma membrane"/>
    <property type="evidence" value="ECO:0007669"/>
    <property type="project" value="TreeGrafter"/>
</dbReference>
<keyword evidence="2" id="KW-1133">Transmembrane helix</keyword>
<comment type="similarity">
    <text evidence="1">Belongs to the peptidase A24 family.</text>
</comment>
<evidence type="ECO:0000313" key="5">
    <source>
        <dbReference type="Proteomes" id="UP000305674"/>
    </source>
</evidence>
<accession>A0A4U1BG87</accession>
<feature type="transmembrane region" description="Helical" evidence="2">
    <location>
        <begin position="6"/>
        <end position="25"/>
    </location>
</feature>
<dbReference type="PANTHER" id="PTHR30487:SF0">
    <property type="entry name" value="PREPILIN LEADER PEPTIDASE_N-METHYLTRANSFERASE-RELATED"/>
    <property type="match status" value="1"/>
</dbReference>
<evidence type="ECO:0000259" key="3">
    <source>
        <dbReference type="Pfam" id="PF01478"/>
    </source>
</evidence>
<dbReference type="GO" id="GO:0006465">
    <property type="term" value="P:signal peptide processing"/>
    <property type="evidence" value="ECO:0007669"/>
    <property type="project" value="TreeGrafter"/>
</dbReference>
<dbReference type="GO" id="GO:0004190">
    <property type="term" value="F:aspartic-type endopeptidase activity"/>
    <property type="evidence" value="ECO:0007669"/>
    <property type="project" value="InterPro"/>
</dbReference>
<dbReference type="EMBL" id="SWCI01000003">
    <property type="protein sequence ID" value="TKB49970.1"/>
    <property type="molecule type" value="Genomic_DNA"/>
</dbReference>
<dbReference type="Gene3D" id="1.20.120.1220">
    <property type="match status" value="1"/>
</dbReference>
<dbReference type="RefSeq" id="WP_136852518.1">
    <property type="nucleotide sequence ID" value="NZ_SWCI01000003.1"/>
</dbReference>
<organism evidence="4 5">
    <name type="scientific">Ferrimonas sediminicola</name>
    <dbReference type="NCBI Taxonomy" id="2569538"/>
    <lineage>
        <taxon>Bacteria</taxon>
        <taxon>Pseudomonadati</taxon>
        <taxon>Pseudomonadota</taxon>
        <taxon>Gammaproteobacteria</taxon>
        <taxon>Alteromonadales</taxon>
        <taxon>Ferrimonadaceae</taxon>
        <taxon>Ferrimonas</taxon>
    </lineage>
</organism>
<evidence type="ECO:0000256" key="1">
    <source>
        <dbReference type="ARBA" id="ARBA00005801"/>
    </source>
</evidence>
<feature type="transmembrane region" description="Helical" evidence="2">
    <location>
        <begin position="114"/>
        <end position="134"/>
    </location>
</feature>
<evidence type="ECO:0000256" key="2">
    <source>
        <dbReference type="SAM" id="Phobius"/>
    </source>
</evidence>
<keyword evidence="2" id="KW-0472">Membrane</keyword>
<name>A0A4U1BG87_9GAMM</name>
<dbReference type="Pfam" id="PF01478">
    <property type="entry name" value="Peptidase_A24"/>
    <property type="match status" value="1"/>
</dbReference>
<gene>
    <name evidence="4" type="ORF">FCL40_07415</name>
</gene>
<dbReference type="PANTHER" id="PTHR30487">
    <property type="entry name" value="TYPE 4 PREPILIN-LIKE PROTEINS LEADER PEPTIDE-PROCESSING ENZYME"/>
    <property type="match status" value="1"/>
</dbReference>
<reference evidence="4 5" key="1">
    <citation type="submission" date="2019-04" db="EMBL/GenBank/DDBJ databases">
        <authorList>
            <person name="Hwang J.C."/>
        </authorList>
    </citation>
    <scope>NUCLEOTIDE SEQUENCE [LARGE SCALE GENOMIC DNA]</scope>
    <source>
        <strain evidence="4 5">IMCC35001</strain>
    </source>
</reference>
<sequence length="178" mass="19171">MDLTLLQCQYLLTSAVFLVAVITDLKTERIPNWLFLASLSCGVIVQTLFEGWSGLLTSLLGALVAGGVLIVLYAKRVLGAGDVKLMIGIGAILGPYMVFWNLCFGIIAGGITTLSFAFFQVGWHGVLASLKRYYQCLITRTYFKPSPDEAAGLKVPYAPALAIGWLVIMLAPLTLPGL</sequence>
<feature type="transmembrane region" description="Helical" evidence="2">
    <location>
        <begin position="32"/>
        <end position="49"/>
    </location>
</feature>
<keyword evidence="2" id="KW-0812">Transmembrane</keyword>
<feature type="domain" description="Prepilin type IV endopeptidase peptidase" evidence="3">
    <location>
        <begin position="12"/>
        <end position="113"/>
    </location>
</feature>
<feature type="transmembrane region" description="Helical" evidence="2">
    <location>
        <begin position="155"/>
        <end position="175"/>
    </location>
</feature>
<dbReference type="AlphaFoldDB" id="A0A4U1BG87"/>